<evidence type="ECO:0000313" key="3">
    <source>
        <dbReference type="EMBL" id="CAJ1929463.1"/>
    </source>
</evidence>
<evidence type="ECO:0000256" key="1">
    <source>
        <dbReference type="SAM" id="MobiDB-lite"/>
    </source>
</evidence>
<dbReference type="Gene3D" id="6.10.140.530">
    <property type="match status" value="2"/>
</dbReference>
<dbReference type="InterPro" id="IPR005114">
    <property type="entry name" value="Helicase_assoc"/>
</dbReference>
<accession>A0AAD2FGH2</accession>
<comment type="caution">
    <text evidence="3">The sequence shown here is derived from an EMBL/GenBank/DDBJ whole genome shotgun (WGS) entry which is preliminary data.</text>
</comment>
<proteinExistence type="predicted"/>
<dbReference type="PANTHER" id="PTHR33418:SF1">
    <property type="entry name" value="HELICASE-ASSOCIATED DOMAIN-CONTAINING PROTEIN"/>
    <property type="match status" value="1"/>
</dbReference>
<name>A0AAD2FGH2_9STRA</name>
<sequence>MSAAFNLFEACSANRISCSTTGGSRLLPDQTPSLLYSSIMPSTPNAMGTQQMMFNSMEFPIKPHSPEPELKHNVSYYAQPTETDNAGSWDSNNLFGDLPADAFEPVPIGGRATKTSGPSVLDVSVLDGALELALSTVSKTVSKVRKASKKPPITASAPMVKRRRISSSDQQPRFRWYQEQQWEEQFEELLKFKEEQGHCLVPHTYPKNQALARWVKRQRYQYKLKAAGKAPSTMTDDRIKKLEDVGFVWNTHALTWDKRLKELVEYCKKHGGDCNVPSNYPENPELATWIKCQRRQFKLFSKGAKESSMTLERINALNELGFSWKVREDLPSVECPIQGSWIS</sequence>
<feature type="domain" description="Helicase-associated" evidence="2">
    <location>
        <begin position="254"/>
        <end position="322"/>
    </location>
</feature>
<dbReference type="Pfam" id="PF03457">
    <property type="entry name" value="HA"/>
    <property type="match status" value="2"/>
</dbReference>
<gene>
    <name evidence="3" type="ORF">CYCCA115_LOCUS1689</name>
</gene>
<dbReference type="Proteomes" id="UP001295423">
    <property type="component" value="Unassembled WGS sequence"/>
</dbReference>
<dbReference type="AlphaFoldDB" id="A0AAD2FGH2"/>
<dbReference type="PANTHER" id="PTHR33418">
    <property type="entry name" value="HELICASE-ASSOCIATED"/>
    <property type="match status" value="1"/>
</dbReference>
<protein>
    <recommendedName>
        <fullName evidence="2">Helicase-associated domain-containing protein</fullName>
    </recommendedName>
</protein>
<keyword evidence="4" id="KW-1185">Reference proteome</keyword>
<dbReference type="EMBL" id="CAKOGP040000080">
    <property type="protein sequence ID" value="CAJ1929463.1"/>
    <property type="molecule type" value="Genomic_DNA"/>
</dbReference>
<feature type="region of interest" description="Disordered" evidence="1">
    <location>
        <begin position="148"/>
        <end position="167"/>
    </location>
</feature>
<evidence type="ECO:0000313" key="4">
    <source>
        <dbReference type="Proteomes" id="UP001295423"/>
    </source>
</evidence>
<reference evidence="3" key="1">
    <citation type="submission" date="2023-08" db="EMBL/GenBank/DDBJ databases">
        <authorList>
            <person name="Audoor S."/>
            <person name="Bilcke G."/>
        </authorList>
    </citation>
    <scope>NUCLEOTIDE SEQUENCE</scope>
</reference>
<evidence type="ECO:0000259" key="2">
    <source>
        <dbReference type="Pfam" id="PF03457"/>
    </source>
</evidence>
<feature type="domain" description="Helicase-associated" evidence="2">
    <location>
        <begin position="178"/>
        <end position="247"/>
    </location>
</feature>
<organism evidence="3 4">
    <name type="scientific">Cylindrotheca closterium</name>
    <dbReference type="NCBI Taxonomy" id="2856"/>
    <lineage>
        <taxon>Eukaryota</taxon>
        <taxon>Sar</taxon>
        <taxon>Stramenopiles</taxon>
        <taxon>Ochrophyta</taxon>
        <taxon>Bacillariophyta</taxon>
        <taxon>Bacillariophyceae</taxon>
        <taxon>Bacillariophycidae</taxon>
        <taxon>Bacillariales</taxon>
        <taxon>Bacillariaceae</taxon>
        <taxon>Cylindrotheca</taxon>
    </lineage>
</organism>